<name>A0A1S2MAW0_9BACI</name>
<comment type="similarity">
    <text evidence="8">Belongs to the ATPase delta chain family.</text>
</comment>
<dbReference type="GO" id="GO:0005886">
    <property type="term" value="C:plasma membrane"/>
    <property type="evidence" value="ECO:0007669"/>
    <property type="project" value="UniProtKB-SubCell"/>
</dbReference>
<evidence type="ECO:0000313" key="9">
    <source>
        <dbReference type="EMBL" id="OIJ21789.1"/>
    </source>
</evidence>
<dbReference type="NCBIfam" id="TIGR01145">
    <property type="entry name" value="ATP_synt_delta"/>
    <property type="match status" value="1"/>
</dbReference>
<comment type="subcellular location">
    <subcellularLocation>
        <location evidence="8">Cell membrane</location>
        <topology evidence="8">Peripheral membrane protein</topology>
    </subcellularLocation>
    <subcellularLocation>
        <location evidence="1">Membrane</location>
    </subcellularLocation>
</comment>
<evidence type="ECO:0000313" key="10">
    <source>
        <dbReference type="Proteomes" id="UP000180057"/>
    </source>
</evidence>
<organism evidence="9 10">
    <name type="scientific">Anaerobacillus alkalidiazotrophicus</name>
    <dbReference type="NCBI Taxonomy" id="472963"/>
    <lineage>
        <taxon>Bacteria</taxon>
        <taxon>Bacillati</taxon>
        <taxon>Bacillota</taxon>
        <taxon>Bacilli</taxon>
        <taxon>Bacillales</taxon>
        <taxon>Bacillaceae</taxon>
        <taxon>Anaerobacillus</taxon>
    </lineage>
</organism>
<dbReference type="PROSITE" id="PS00389">
    <property type="entry name" value="ATPASE_DELTA"/>
    <property type="match status" value="1"/>
</dbReference>
<keyword evidence="5 8" id="KW-0472">Membrane</keyword>
<evidence type="ECO:0000256" key="2">
    <source>
        <dbReference type="ARBA" id="ARBA00022448"/>
    </source>
</evidence>
<evidence type="ECO:0000256" key="5">
    <source>
        <dbReference type="ARBA" id="ARBA00023136"/>
    </source>
</evidence>
<keyword evidence="2 8" id="KW-0813">Transport</keyword>
<protein>
    <recommendedName>
        <fullName evidence="8">ATP synthase subunit delta</fullName>
    </recommendedName>
    <alternativeName>
        <fullName evidence="8">ATP synthase F(1) sector subunit delta</fullName>
    </alternativeName>
    <alternativeName>
        <fullName evidence="8">F-type ATPase subunit delta</fullName>
        <shortName evidence="8">F-ATPase subunit delta</shortName>
    </alternativeName>
</protein>
<proteinExistence type="inferred from homology"/>
<dbReference type="GO" id="GO:0045259">
    <property type="term" value="C:proton-transporting ATP synthase complex"/>
    <property type="evidence" value="ECO:0007669"/>
    <property type="project" value="UniProtKB-KW"/>
</dbReference>
<evidence type="ECO:0000256" key="1">
    <source>
        <dbReference type="ARBA" id="ARBA00004370"/>
    </source>
</evidence>
<evidence type="ECO:0000256" key="3">
    <source>
        <dbReference type="ARBA" id="ARBA00022781"/>
    </source>
</evidence>
<keyword evidence="6 8" id="KW-0139">CF(1)</keyword>
<dbReference type="SUPFAM" id="SSF47928">
    <property type="entry name" value="N-terminal domain of the delta subunit of the F1F0-ATP synthase"/>
    <property type="match status" value="1"/>
</dbReference>
<dbReference type="OrthoDB" id="9802471at2"/>
<dbReference type="NCBIfam" id="NF004403">
    <property type="entry name" value="PRK05758.2-4"/>
    <property type="match status" value="1"/>
</dbReference>
<reference evidence="9 10" key="1">
    <citation type="submission" date="2016-10" db="EMBL/GenBank/DDBJ databases">
        <title>Draft genome sequences of four alkaliphilic bacteria belonging to the Anaerobacillus genus.</title>
        <authorList>
            <person name="Bassil N.M."/>
            <person name="Lloyd J.R."/>
        </authorList>
    </citation>
    <scope>NUCLEOTIDE SEQUENCE [LARGE SCALE GENOMIC DNA]</scope>
    <source>
        <strain evidence="9 10">DSM 22531</strain>
    </source>
</reference>
<gene>
    <name evidence="8" type="primary">atpH</name>
    <name evidence="9" type="ORF">BKP45_03575</name>
</gene>
<dbReference type="HAMAP" id="MF_01416">
    <property type="entry name" value="ATP_synth_delta_bact"/>
    <property type="match status" value="1"/>
</dbReference>
<dbReference type="Gene3D" id="1.10.520.20">
    <property type="entry name" value="N-terminal domain of the delta subunit of the F1F0-ATP synthase"/>
    <property type="match status" value="1"/>
</dbReference>
<dbReference type="AlphaFoldDB" id="A0A1S2MAW0"/>
<dbReference type="PRINTS" id="PR00125">
    <property type="entry name" value="ATPASEDELTA"/>
</dbReference>
<dbReference type="InterPro" id="IPR000711">
    <property type="entry name" value="ATPase_OSCP/dsu"/>
</dbReference>
<dbReference type="Proteomes" id="UP000180057">
    <property type="component" value="Unassembled WGS sequence"/>
</dbReference>
<evidence type="ECO:0000256" key="6">
    <source>
        <dbReference type="ARBA" id="ARBA00023196"/>
    </source>
</evidence>
<keyword evidence="3 8" id="KW-0375">Hydrogen ion transport</keyword>
<dbReference type="InterPro" id="IPR020781">
    <property type="entry name" value="ATPase_OSCP/d_CS"/>
</dbReference>
<dbReference type="InterPro" id="IPR026015">
    <property type="entry name" value="ATP_synth_OSCP/delta_N_sf"/>
</dbReference>
<dbReference type="RefSeq" id="WP_071388371.1">
    <property type="nucleotide sequence ID" value="NZ_MLQS01000001.1"/>
</dbReference>
<comment type="function">
    <text evidence="8">This protein is part of the stalk that links CF(0) to CF(1). It either transmits conformational changes from CF(0) to CF(1) or is implicated in proton conduction.</text>
</comment>
<accession>A0A1S2MAW0</accession>
<comment type="caution">
    <text evidence="9">The sequence shown here is derived from an EMBL/GenBank/DDBJ whole genome shotgun (WGS) entry which is preliminary data.</text>
</comment>
<keyword evidence="4 8" id="KW-0406">Ion transport</keyword>
<dbReference type="PANTHER" id="PTHR11910">
    <property type="entry name" value="ATP SYNTHASE DELTA CHAIN"/>
    <property type="match status" value="1"/>
</dbReference>
<comment type="function">
    <text evidence="8">F(1)F(0) ATP synthase produces ATP from ADP in the presence of a proton or sodium gradient. F-type ATPases consist of two structural domains, F(1) containing the extramembraneous catalytic core and F(0) containing the membrane proton channel, linked together by a central stalk and a peripheral stalk. During catalysis, ATP synthesis in the catalytic domain of F(1) is coupled via a rotary mechanism of the central stalk subunits to proton translocation.</text>
</comment>
<evidence type="ECO:0000256" key="4">
    <source>
        <dbReference type="ARBA" id="ARBA00023065"/>
    </source>
</evidence>
<dbReference type="EMBL" id="MLQS01000001">
    <property type="protein sequence ID" value="OIJ21789.1"/>
    <property type="molecule type" value="Genomic_DNA"/>
</dbReference>
<keyword evidence="8" id="KW-1003">Cell membrane</keyword>
<evidence type="ECO:0000256" key="8">
    <source>
        <dbReference type="HAMAP-Rule" id="MF_01416"/>
    </source>
</evidence>
<sequence length="184" mass="20857">MKQDHVAKRYGTAVFELAKEQNAVEQMKEELQVIVEVVENTNLFDTFFKHPKITSERKKELVKASFQGKISDTLLSTLFLLIDKKREGILFKMVEEFLKLTNEEQGIAEAKVFTAKPLTDAEKVAFSATFSKVSGKGTLTIENIVEPELIGGFKVRIGDRIYDGSVLSQLRRIERRMISGNVSR</sequence>
<dbReference type="GO" id="GO:0046933">
    <property type="term" value="F:proton-transporting ATP synthase activity, rotational mechanism"/>
    <property type="evidence" value="ECO:0007669"/>
    <property type="project" value="UniProtKB-UniRule"/>
</dbReference>
<keyword evidence="10" id="KW-1185">Reference proteome</keyword>
<dbReference type="Pfam" id="PF00213">
    <property type="entry name" value="OSCP"/>
    <property type="match status" value="1"/>
</dbReference>
<evidence type="ECO:0000256" key="7">
    <source>
        <dbReference type="ARBA" id="ARBA00023310"/>
    </source>
</evidence>
<dbReference type="STRING" id="472963.BKP45_03575"/>
<keyword evidence="7 8" id="KW-0066">ATP synthesis</keyword>